<dbReference type="PANTHER" id="PTHR18964">
    <property type="entry name" value="ROK (REPRESSOR, ORF, KINASE) FAMILY"/>
    <property type="match status" value="1"/>
</dbReference>
<dbReference type="PANTHER" id="PTHR18964:SF173">
    <property type="entry name" value="GLUCOKINASE"/>
    <property type="match status" value="1"/>
</dbReference>
<dbReference type="InterPro" id="IPR043129">
    <property type="entry name" value="ATPase_NBD"/>
</dbReference>
<dbReference type="GO" id="GO:0016301">
    <property type="term" value="F:kinase activity"/>
    <property type="evidence" value="ECO:0007669"/>
    <property type="project" value="UniProtKB-KW"/>
</dbReference>
<evidence type="ECO:0000313" key="2">
    <source>
        <dbReference type="EMBL" id="NYI06702.1"/>
    </source>
</evidence>
<dbReference type="SUPFAM" id="SSF53067">
    <property type="entry name" value="Actin-like ATPase domain"/>
    <property type="match status" value="1"/>
</dbReference>
<dbReference type="Proteomes" id="UP000567795">
    <property type="component" value="Unassembled WGS sequence"/>
</dbReference>
<evidence type="ECO:0000256" key="1">
    <source>
        <dbReference type="ARBA" id="ARBA00006479"/>
    </source>
</evidence>
<keyword evidence="3" id="KW-1185">Reference proteome</keyword>
<dbReference type="InterPro" id="IPR036390">
    <property type="entry name" value="WH_DNA-bd_sf"/>
</dbReference>
<evidence type="ECO:0000313" key="3">
    <source>
        <dbReference type="Proteomes" id="UP000567795"/>
    </source>
</evidence>
<dbReference type="EMBL" id="JACBZD010000001">
    <property type="protein sequence ID" value="NYI06702.1"/>
    <property type="molecule type" value="Genomic_DNA"/>
</dbReference>
<organism evidence="2 3">
    <name type="scientific">Allostreptomyces psammosilenae</name>
    <dbReference type="NCBI Taxonomy" id="1892865"/>
    <lineage>
        <taxon>Bacteria</taxon>
        <taxon>Bacillati</taxon>
        <taxon>Actinomycetota</taxon>
        <taxon>Actinomycetes</taxon>
        <taxon>Kitasatosporales</taxon>
        <taxon>Streptomycetaceae</taxon>
        <taxon>Allostreptomyces</taxon>
    </lineage>
</organism>
<dbReference type="PROSITE" id="PS01125">
    <property type="entry name" value="ROK"/>
    <property type="match status" value="1"/>
</dbReference>
<keyword evidence="2" id="KW-0418">Kinase</keyword>
<dbReference type="Gene3D" id="1.10.10.10">
    <property type="entry name" value="Winged helix-like DNA-binding domain superfamily/Winged helix DNA-binding domain"/>
    <property type="match status" value="1"/>
</dbReference>
<dbReference type="InterPro" id="IPR049874">
    <property type="entry name" value="ROK_cs"/>
</dbReference>
<reference evidence="2 3" key="1">
    <citation type="submission" date="2020-07" db="EMBL/GenBank/DDBJ databases">
        <title>Sequencing the genomes of 1000 actinobacteria strains.</title>
        <authorList>
            <person name="Klenk H.-P."/>
        </authorList>
    </citation>
    <scope>NUCLEOTIDE SEQUENCE [LARGE SCALE GENOMIC DNA]</scope>
    <source>
        <strain evidence="2 3">DSM 42178</strain>
    </source>
</reference>
<comment type="caution">
    <text evidence="2">The sequence shown here is derived from an EMBL/GenBank/DDBJ whole genome shotgun (WGS) entry which is preliminary data.</text>
</comment>
<dbReference type="InterPro" id="IPR000600">
    <property type="entry name" value="ROK"/>
</dbReference>
<accession>A0A853A8E0</accession>
<protein>
    <submittedName>
        <fullName evidence="2">Putative NBD/HSP70 family sugar kinase</fullName>
    </submittedName>
</protein>
<name>A0A853A8E0_9ACTN</name>
<proteinExistence type="inferred from homology"/>
<sequence length="435" mass="44455">MAELDVVRSGGPGIRPESAQQARLLRLLRDLGPSSRAELGEAAGLSRSRLAVEVDRLLQSGAVVQDGLAASRGGRRSHRLRLSPRIGFLGVDIGATSLDVAVAGAELELLAHVSTPVDVRDGPTEVLSRAVEMAGRALRESGIDRPLGAGIGLPGPVRFPDGRPVAPPIMPGWDDFPVRDHMAAALGCPVLVDNDVNIMALGELHAGIARSVRDFLFVKIGTGIGCGIVLGSRVHRGVNGSAGDIGHIQVDRGGPPCSCGNTGCLEAYFGGPALVRDAMEAVATQGSPGLEERIARRRKERERAGLPLAVGAGGGSAAEAPGGVELTPEDVAAAATAGDRVALSLIRQGGRRVGQVVAGQVSFLNPGMIVLGGGLVHLGPVLLATIRTEVYRRSLPLATGQLPVVVSELGGTAGVIGAARLISDHVLEVPAPGGG</sequence>
<gene>
    <name evidence="2" type="ORF">FHU37_003645</name>
</gene>
<comment type="similarity">
    <text evidence="1">Belongs to the ROK (NagC/XylR) family.</text>
</comment>
<dbReference type="Gene3D" id="3.30.420.40">
    <property type="match status" value="2"/>
</dbReference>
<dbReference type="SUPFAM" id="SSF46785">
    <property type="entry name" value="Winged helix' DNA-binding domain"/>
    <property type="match status" value="1"/>
</dbReference>
<dbReference type="AlphaFoldDB" id="A0A853A8E0"/>
<keyword evidence="2" id="KW-0808">Transferase</keyword>
<dbReference type="Pfam" id="PF00480">
    <property type="entry name" value="ROK"/>
    <property type="match status" value="1"/>
</dbReference>
<dbReference type="InterPro" id="IPR036388">
    <property type="entry name" value="WH-like_DNA-bd_sf"/>
</dbReference>
<dbReference type="RefSeq" id="WP_179815245.1">
    <property type="nucleotide sequence ID" value="NZ_JACBZD010000001.1"/>
</dbReference>